<dbReference type="AlphaFoldDB" id="Q6LVL9"/>
<sequence length="253" mass="29604">MLMYDIYIINLLSSPERKENIANQLNAINVPFTFFPAIDGRKEAHPLFKKYDDQCSQLYRGRSLNKGQLGCYASHYLLWEKCAEKGEPIIVLEDDAIISPIEFKAFCTSATSLNSQFKFIRLHKHQRKRFSSKKATEIDKLEIHRFSKGHMGTIGYFLTPSGAKKLLEHSQHWFLPVDIFMDRFWITKIDSYGTIPPCLSHDDSYESNIGYVEYEKRAKRHLYTKIRREGFNLSEAIKRTIHNAIFNLTKKRK</sequence>
<dbReference type="eggNOG" id="COG3306">
    <property type="taxonomic scope" value="Bacteria"/>
</dbReference>
<feature type="domain" description="Glycosyl transferase family 25" evidence="1">
    <location>
        <begin position="4"/>
        <end position="181"/>
    </location>
</feature>
<proteinExistence type="predicted"/>
<keyword evidence="3" id="KW-1185">Reference proteome</keyword>
<name>Q6LVL9_PHOPR</name>
<gene>
    <name evidence="2" type="primary">HH0323</name>
    <name evidence="2" type="ordered locus">PBPRA0217</name>
</gene>
<dbReference type="EMBL" id="CR378663">
    <property type="protein sequence ID" value="CAG18656.1"/>
    <property type="molecule type" value="Genomic_DNA"/>
</dbReference>
<dbReference type="KEGG" id="ppr:PBPRA0217"/>
<dbReference type="STRING" id="298386.PBPRA0217"/>
<dbReference type="CDD" id="cd06532">
    <property type="entry name" value="Glyco_transf_25"/>
    <property type="match status" value="1"/>
</dbReference>
<dbReference type="Pfam" id="PF01755">
    <property type="entry name" value="Glyco_transf_25"/>
    <property type="match status" value="1"/>
</dbReference>
<reference evidence="3" key="1">
    <citation type="journal article" date="2005" name="Science">
        <title>Life at depth: Photobacterium profundum genome sequence and expression analysis.</title>
        <authorList>
            <person name="Vezzi A."/>
            <person name="Campanaro S."/>
            <person name="D'Angelo M."/>
            <person name="Simonato F."/>
            <person name="Vitulo N."/>
            <person name="Lauro F.M."/>
            <person name="Cestaro A."/>
            <person name="Malacrida G."/>
            <person name="Simionati B."/>
            <person name="Cannata N."/>
            <person name="Romualdi C."/>
            <person name="Bartlett D.H."/>
            <person name="Valle G."/>
        </authorList>
    </citation>
    <scope>NUCLEOTIDE SEQUENCE [LARGE SCALE GENOMIC DNA]</scope>
    <source>
        <strain evidence="3">ATCC BAA-1253 / SS9</strain>
    </source>
</reference>
<dbReference type="InterPro" id="IPR002654">
    <property type="entry name" value="Glyco_trans_25"/>
</dbReference>
<dbReference type="Proteomes" id="UP000000593">
    <property type="component" value="Chromosome 1"/>
</dbReference>
<evidence type="ECO:0000259" key="1">
    <source>
        <dbReference type="Pfam" id="PF01755"/>
    </source>
</evidence>
<organism evidence="2 3">
    <name type="scientific">Photobacterium profundum (strain SS9)</name>
    <dbReference type="NCBI Taxonomy" id="298386"/>
    <lineage>
        <taxon>Bacteria</taxon>
        <taxon>Pseudomonadati</taxon>
        <taxon>Pseudomonadota</taxon>
        <taxon>Gammaproteobacteria</taxon>
        <taxon>Vibrionales</taxon>
        <taxon>Vibrionaceae</taxon>
        <taxon>Photobacterium</taxon>
    </lineage>
</organism>
<evidence type="ECO:0000313" key="2">
    <source>
        <dbReference type="EMBL" id="CAG18656.1"/>
    </source>
</evidence>
<evidence type="ECO:0000313" key="3">
    <source>
        <dbReference type="Proteomes" id="UP000000593"/>
    </source>
</evidence>
<protein>
    <submittedName>
        <fullName evidence="2">Lex2B protein (Lipooligosaccharide 5G8 epitope biosynthesis-associated protein)</fullName>
    </submittedName>
</protein>
<accession>Q6LVL9</accession>
<dbReference type="HOGENOM" id="CLU_071269_3_1_6"/>